<dbReference type="EMBL" id="JAEHFY010000012">
    <property type="protein sequence ID" value="MBK0383194.1"/>
    <property type="molecule type" value="Genomic_DNA"/>
</dbReference>
<sequence>MTDKELVFIAVLLLNLVLMVFAFKMINKLSNEGKITKGRKTYLIIISLIIPLIGWMRVWYESEKF</sequence>
<evidence type="ECO:0008006" key="4">
    <source>
        <dbReference type="Google" id="ProtNLM"/>
    </source>
</evidence>
<evidence type="ECO:0000313" key="2">
    <source>
        <dbReference type="EMBL" id="MBK0383194.1"/>
    </source>
</evidence>
<keyword evidence="3" id="KW-1185">Reference proteome</keyword>
<name>A0ABS1BJX4_9SPHI</name>
<feature type="transmembrane region" description="Helical" evidence="1">
    <location>
        <begin position="43"/>
        <end position="60"/>
    </location>
</feature>
<keyword evidence="1" id="KW-0812">Transmembrane</keyword>
<protein>
    <recommendedName>
        <fullName evidence="4">Phospholipase_D-nuclease N-terminal</fullName>
    </recommendedName>
</protein>
<proteinExistence type="predicted"/>
<evidence type="ECO:0000256" key="1">
    <source>
        <dbReference type="SAM" id="Phobius"/>
    </source>
</evidence>
<evidence type="ECO:0000313" key="3">
    <source>
        <dbReference type="Proteomes" id="UP000660024"/>
    </source>
</evidence>
<organism evidence="2 3">
    <name type="scientific">Pedobacter segetis</name>
    <dbReference type="NCBI Taxonomy" id="2793069"/>
    <lineage>
        <taxon>Bacteria</taxon>
        <taxon>Pseudomonadati</taxon>
        <taxon>Bacteroidota</taxon>
        <taxon>Sphingobacteriia</taxon>
        <taxon>Sphingobacteriales</taxon>
        <taxon>Sphingobacteriaceae</taxon>
        <taxon>Pedobacter</taxon>
    </lineage>
</organism>
<dbReference type="RefSeq" id="WP_200586008.1">
    <property type="nucleotide sequence ID" value="NZ_JAEHFY010000012.1"/>
</dbReference>
<gene>
    <name evidence="2" type="ORF">I5M32_09510</name>
</gene>
<comment type="caution">
    <text evidence="2">The sequence shown here is derived from an EMBL/GenBank/DDBJ whole genome shotgun (WGS) entry which is preliminary data.</text>
</comment>
<dbReference type="Proteomes" id="UP000660024">
    <property type="component" value="Unassembled WGS sequence"/>
</dbReference>
<keyword evidence="1" id="KW-1133">Transmembrane helix</keyword>
<accession>A0ABS1BJX4</accession>
<reference evidence="2 3" key="1">
    <citation type="submission" date="2020-12" db="EMBL/GenBank/DDBJ databases">
        <title>Bacterial novel species Pedobacter sp. SD-b isolated from soil.</title>
        <authorList>
            <person name="Jung H.-Y."/>
        </authorList>
    </citation>
    <scope>NUCLEOTIDE SEQUENCE [LARGE SCALE GENOMIC DNA]</scope>
    <source>
        <strain evidence="2 3">SD-b</strain>
    </source>
</reference>
<feature type="transmembrane region" description="Helical" evidence="1">
    <location>
        <begin position="6"/>
        <end position="23"/>
    </location>
</feature>
<keyword evidence="1" id="KW-0472">Membrane</keyword>